<dbReference type="RefSeq" id="WP_136625861.1">
    <property type="nucleotide sequence ID" value="NZ_UPHP01000080.1"/>
</dbReference>
<sequence length="348" mass="37993">MPRLPQGTTPSGDGSAAEYHVRQCPTSVAKVQRRTCAAAVALGALTLTSGATAAIDAVTIGATDINAGRLAITLTGHGGFKLDTCTNDNSSYHDSDNSGSNGGDSSNNSNTIDVNDSSLGNINNDNTDYSVSDTTTYDFVDTTYGDVSTNNYDHVVNYGEGIVDDMVHNPVIVDDNGPNGDMDNNFVNYFIDENMNNVTIDSNWTPGVSQTNNSNANTFANDDLSVPEVYYQQEPPNVDFRYPNGSMIDSESELRNPFPSANYPENNDYFLSRPFDTYIFTNENGELVFDKDSVANYGNVFARSEILSRSPSWLILKPYSQEQVRPQYPYERPYDSNGIDDDSSSDDD</sequence>
<feature type="compositionally biased region" description="Polar residues" evidence="1">
    <location>
        <begin position="111"/>
        <end position="122"/>
    </location>
</feature>
<accession>A0A498Q7P9</accession>
<dbReference type="EMBL" id="UPHP01000080">
    <property type="protein sequence ID" value="VBA39820.1"/>
    <property type="molecule type" value="Genomic_DNA"/>
</dbReference>
<reference evidence="2 3" key="1">
    <citation type="submission" date="2018-09" db="EMBL/GenBank/DDBJ databases">
        <authorList>
            <person name="Tagini F."/>
        </authorList>
    </citation>
    <scope>NUCLEOTIDE SEQUENCE [LARGE SCALE GENOMIC DNA]</scope>
    <source>
        <strain evidence="2 3">MK136</strain>
    </source>
</reference>
<keyword evidence="3" id="KW-1185">Reference proteome</keyword>
<dbReference type="Proteomes" id="UP000273307">
    <property type="component" value="Unassembled WGS sequence"/>
</dbReference>
<feature type="compositionally biased region" description="Low complexity" evidence="1">
    <location>
        <begin position="97"/>
        <end position="110"/>
    </location>
</feature>
<feature type="compositionally biased region" description="Acidic residues" evidence="1">
    <location>
        <begin position="338"/>
        <end position="348"/>
    </location>
</feature>
<name>A0A498Q7P9_9MYCO</name>
<gene>
    <name evidence="2" type="ORF">LAUMK136_03190</name>
</gene>
<evidence type="ECO:0000313" key="2">
    <source>
        <dbReference type="EMBL" id="VBA39820.1"/>
    </source>
</evidence>
<evidence type="ECO:0000256" key="1">
    <source>
        <dbReference type="SAM" id="MobiDB-lite"/>
    </source>
</evidence>
<evidence type="ECO:0000313" key="3">
    <source>
        <dbReference type="Proteomes" id="UP000273307"/>
    </source>
</evidence>
<feature type="region of interest" description="Disordered" evidence="1">
    <location>
        <begin position="91"/>
        <end position="131"/>
    </location>
</feature>
<proteinExistence type="predicted"/>
<feature type="region of interest" description="Disordered" evidence="1">
    <location>
        <begin position="325"/>
        <end position="348"/>
    </location>
</feature>
<organism evidence="2 3">
    <name type="scientific">Mycobacterium attenuatum</name>
    <dbReference type="NCBI Taxonomy" id="2341086"/>
    <lineage>
        <taxon>Bacteria</taxon>
        <taxon>Bacillati</taxon>
        <taxon>Actinomycetota</taxon>
        <taxon>Actinomycetes</taxon>
        <taxon>Mycobacteriales</taxon>
        <taxon>Mycobacteriaceae</taxon>
        <taxon>Mycobacterium</taxon>
    </lineage>
</organism>
<dbReference type="AlphaFoldDB" id="A0A498Q7P9"/>
<protein>
    <submittedName>
        <fullName evidence="2">Uncharacterized protein</fullName>
    </submittedName>
</protein>
<dbReference type="OrthoDB" id="4758030at2"/>